<dbReference type="AlphaFoldDB" id="A0A9D4N6V8"/>
<evidence type="ECO:0000313" key="3">
    <source>
        <dbReference type="Proteomes" id="UP000828390"/>
    </source>
</evidence>
<organism evidence="2 3">
    <name type="scientific">Dreissena polymorpha</name>
    <name type="common">Zebra mussel</name>
    <name type="synonym">Mytilus polymorpha</name>
    <dbReference type="NCBI Taxonomy" id="45954"/>
    <lineage>
        <taxon>Eukaryota</taxon>
        <taxon>Metazoa</taxon>
        <taxon>Spiralia</taxon>
        <taxon>Lophotrochozoa</taxon>
        <taxon>Mollusca</taxon>
        <taxon>Bivalvia</taxon>
        <taxon>Autobranchia</taxon>
        <taxon>Heteroconchia</taxon>
        <taxon>Euheterodonta</taxon>
        <taxon>Imparidentia</taxon>
        <taxon>Neoheterodontei</taxon>
        <taxon>Myida</taxon>
        <taxon>Dreissenoidea</taxon>
        <taxon>Dreissenidae</taxon>
        <taxon>Dreissena</taxon>
    </lineage>
</organism>
<reference evidence="2" key="1">
    <citation type="journal article" date="2019" name="bioRxiv">
        <title>The Genome of the Zebra Mussel, Dreissena polymorpha: A Resource for Invasive Species Research.</title>
        <authorList>
            <person name="McCartney M.A."/>
            <person name="Auch B."/>
            <person name="Kono T."/>
            <person name="Mallez S."/>
            <person name="Zhang Y."/>
            <person name="Obille A."/>
            <person name="Becker A."/>
            <person name="Abrahante J.E."/>
            <person name="Garbe J."/>
            <person name="Badalamenti J.P."/>
            <person name="Herman A."/>
            <person name="Mangelson H."/>
            <person name="Liachko I."/>
            <person name="Sullivan S."/>
            <person name="Sone E.D."/>
            <person name="Koren S."/>
            <person name="Silverstein K.A.T."/>
            <person name="Beckman K.B."/>
            <person name="Gohl D.M."/>
        </authorList>
    </citation>
    <scope>NUCLEOTIDE SEQUENCE</scope>
    <source>
        <strain evidence="2">Duluth1</strain>
        <tissue evidence="2">Whole animal</tissue>
    </source>
</reference>
<dbReference type="Proteomes" id="UP000828390">
    <property type="component" value="Unassembled WGS sequence"/>
</dbReference>
<gene>
    <name evidence="2" type="ORF">DPMN_014222</name>
</gene>
<feature type="region of interest" description="Disordered" evidence="1">
    <location>
        <begin position="1"/>
        <end position="61"/>
    </location>
</feature>
<dbReference type="EMBL" id="JAIWYP010000001">
    <property type="protein sequence ID" value="KAH3890150.1"/>
    <property type="molecule type" value="Genomic_DNA"/>
</dbReference>
<evidence type="ECO:0000256" key="1">
    <source>
        <dbReference type="SAM" id="MobiDB-lite"/>
    </source>
</evidence>
<evidence type="ECO:0000313" key="2">
    <source>
        <dbReference type="EMBL" id="KAH3890150.1"/>
    </source>
</evidence>
<feature type="compositionally biased region" description="Basic residues" evidence="1">
    <location>
        <begin position="51"/>
        <end position="61"/>
    </location>
</feature>
<name>A0A9D4N6V8_DREPO</name>
<protein>
    <submittedName>
        <fullName evidence="2">Uncharacterized protein</fullName>
    </submittedName>
</protein>
<reference evidence="2" key="2">
    <citation type="submission" date="2020-11" db="EMBL/GenBank/DDBJ databases">
        <authorList>
            <person name="McCartney M.A."/>
            <person name="Auch B."/>
            <person name="Kono T."/>
            <person name="Mallez S."/>
            <person name="Becker A."/>
            <person name="Gohl D.M."/>
            <person name="Silverstein K.A.T."/>
            <person name="Koren S."/>
            <person name="Bechman K.B."/>
            <person name="Herman A."/>
            <person name="Abrahante J.E."/>
            <person name="Garbe J."/>
        </authorList>
    </citation>
    <scope>NUCLEOTIDE SEQUENCE</scope>
    <source>
        <strain evidence="2">Duluth1</strain>
        <tissue evidence="2">Whole animal</tissue>
    </source>
</reference>
<accession>A0A9D4N6V8</accession>
<keyword evidence="3" id="KW-1185">Reference proteome</keyword>
<proteinExistence type="predicted"/>
<feature type="compositionally biased region" description="Basic and acidic residues" evidence="1">
    <location>
        <begin position="17"/>
        <end position="32"/>
    </location>
</feature>
<comment type="caution">
    <text evidence="2">The sequence shown here is derived from an EMBL/GenBank/DDBJ whole genome shotgun (WGS) entry which is preliminary data.</text>
</comment>
<sequence length="61" mass="6998">MPISTGLQVLHPQGVDISRDASERCGKTRQEGKCQQQQNTCRKSESTRTVHLNKRKRQAKY</sequence>